<gene>
    <name evidence="4" type="ORF">H6P81_005871</name>
</gene>
<dbReference type="GO" id="GO:0008270">
    <property type="term" value="F:zinc ion binding"/>
    <property type="evidence" value="ECO:0007669"/>
    <property type="project" value="InterPro"/>
</dbReference>
<dbReference type="FunFam" id="1.25.40.10:FF:000031">
    <property type="entry name" value="Pentatricopeptide repeat-containing protein mitochondrial"/>
    <property type="match status" value="1"/>
</dbReference>
<dbReference type="InterPro" id="IPR046960">
    <property type="entry name" value="PPR_At4g14850-like_plant"/>
</dbReference>
<feature type="domain" description="DYW" evidence="3">
    <location>
        <begin position="767"/>
        <end position="859"/>
    </location>
</feature>
<dbReference type="FunFam" id="1.25.40.10:FF:001404">
    <property type="entry name" value="Putative pentatricopeptide repeat-containing protein"/>
    <property type="match status" value="1"/>
</dbReference>
<feature type="repeat" description="PPR" evidence="2">
    <location>
        <begin position="148"/>
        <end position="182"/>
    </location>
</feature>
<dbReference type="FunFam" id="1.25.40.10:FF:000196">
    <property type="entry name" value="Pentatricopeptide repeat-containing protein At4g14850"/>
    <property type="match status" value="1"/>
</dbReference>
<dbReference type="GO" id="GO:0003723">
    <property type="term" value="F:RNA binding"/>
    <property type="evidence" value="ECO:0007669"/>
    <property type="project" value="InterPro"/>
</dbReference>
<keyword evidence="5" id="KW-1185">Reference proteome</keyword>
<dbReference type="InterPro" id="IPR002885">
    <property type="entry name" value="PPR_rpt"/>
</dbReference>
<feature type="repeat" description="PPR" evidence="2">
    <location>
        <begin position="350"/>
        <end position="384"/>
    </location>
</feature>
<reference evidence="4 5" key="1">
    <citation type="submission" date="2021-07" db="EMBL/GenBank/DDBJ databases">
        <title>The Aristolochia fimbriata genome: insights into angiosperm evolution, floral development and chemical biosynthesis.</title>
        <authorList>
            <person name="Jiao Y."/>
        </authorList>
    </citation>
    <scope>NUCLEOTIDE SEQUENCE [LARGE SCALE GENOMIC DNA]</scope>
    <source>
        <strain evidence="4">IBCAS-2021</strain>
        <tissue evidence="4">Leaf</tissue>
    </source>
</reference>
<evidence type="ECO:0000256" key="2">
    <source>
        <dbReference type="PROSITE-ProRule" id="PRU00708"/>
    </source>
</evidence>
<feature type="repeat" description="PPR" evidence="2">
    <location>
        <begin position="117"/>
        <end position="147"/>
    </location>
</feature>
<evidence type="ECO:0000313" key="4">
    <source>
        <dbReference type="EMBL" id="KAG9452967.1"/>
    </source>
</evidence>
<keyword evidence="1" id="KW-0677">Repeat</keyword>
<dbReference type="Gene3D" id="1.25.40.10">
    <property type="entry name" value="Tetratricopeptide repeat domain"/>
    <property type="match status" value="5"/>
</dbReference>
<organism evidence="4 5">
    <name type="scientific">Aristolochia fimbriata</name>
    <name type="common">White veined hardy Dutchman's pipe vine</name>
    <dbReference type="NCBI Taxonomy" id="158543"/>
    <lineage>
        <taxon>Eukaryota</taxon>
        <taxon>Viridiplantae</taxon>
        <taxon>Streptophyta</taxon>
        <taxon>Embryophyta</taxon>
        <taxon>Tracheophyta</taxon>
        <taxon>Spermatophyta</taxon>
        <taxon>Magnoliopsida</taxon>
        <taxon>Magnoliidae</taxon>
        <taxon>Piperales</taxon>
        <taxon>Aristolochiaceae</taxon>
        <taxon>Aristolochia</taxon>
    </lineage>
</organism>
<feature type="repeat" description="PPR" evidence="2">
    <location>
        <begin position="451"/>
        <end position="485"/>
    </location>
</feature>
<feature type="repeat" description="PPR" evidence="2">
    <location>
        <begin position="521"/>
        <end position="551"/>
    </location>
</feature>
<evidence type="ECO:0000256" key="1">
    <source>
        <dbReference type="ARBA" id="ARBA00022737"/>
    </source>
</evidence>
<dbReference type="InterPro" id="IPR046848">
    <property type="entry name" value="E_motif"/>
</dbReference>
<dbReference type="SUPFAM" id="SSF48452">
    <property type="entry name" value="TPR-like"/>
    <property type="match status" value="1"/>
</dbReference>
<dbReference type="InterPro" id="IPR032867">
    <property type="entry name" value="DYW_dom"/>
</dbReference>
<sequence length="859" mass="96903">MKAFVTNTLHTLGDLGPRSFPKCSLKSTTAIRLVPNHPHKPSIDPKTFKRFSQAAIAVGPPNYDPEYFSQSRDVDAQMVKTGFDPRICYSNHLIRCLVDNGNLTRARELFDEMPHTNTFTTNTLISGYVKSGFLSEAQSLFDSMTDRTTVTWTIMIGAYSQSKHTQEAFTIFSEMQKSGAKLDHVTYTSILSACNDRENMNQVSQVHGHALKSGNMLVLRVCNTLIDSYSKCGLLREACEVFMEMPERDNVTFNTLITGYSKDGLSEEAIELFLRMQMESMKPSEFTYAAVLSAGTALADLGLGQQIHALVIKSNYIWNIFVSNALLDFYSKCDRLTDMEILFYDMPEYDGVSYNMMITGYAWNGQNKESFNLFRELQFRGFDRKQYPFAVILSIIGALKNLKMGLQVHAQAVVTAAESDILVSNSLIDMYGKCSVLESAELIFKKQIDHNTVSWTAMISGYVQMGQYEEAIKMFSRMHQAHVTSDQATFSSILRGCSSLASLGFGKQLHAFITKVGYMSNVFSGSALLDAYAKCGCIKEAVQTFEEMNERNIVSWNAMISAYAQNGYGRAAINLFEEMLRWGIMPDSVTFISVLSGCSHGGLVEEGVRYFNSMTRVYGIEPKREHYACMIDILGRSGQLNEAMSLMNKMPFQPDSIMFSSILNSSRVHRNQELGEWAANQLFKMELNDAGPYVIISNLYAQAGRWEDVGKIKKSMRCQGVKKETAMSWVEVKQKIFTFTSNDKTHWQINEIRKKLDMLAEEMEKQGYKPDTSCALHDVEENLKVESLRYHSERLAIAFALISTPAGSPIRVMKNLRACTDCHAAIKLISKIVQREITVRDSSRFHHFRDGFCSCGDFW</sequence>
<proteinExistence type="predicted"/>
<feature type="repeat" description="PPR" evidence="2">
    <location>
        <begin position="587"/>
        <end position="622"/>
    </location>
</feature>
<dbReference type="FunFam" id="1.25.40.10:FF:000442">
    <property type="entry name" value="Pentatricopeptide repeat-containing protein At3g49710"/>
    <property type="match status" value="1"/>
</dbReference>
<dbReference type="PROSITE" id="PS51375">
    <property type="entry name" value="PPR"/>
    <property type="match status" value="9"/>
</dbReference>
<evidence type="ECO:0000259" key="3">
    <source>
        <dbReference type="Pfam" id="PF14432"/>
    </source>
</evidence>
<dbReference type="NCBIfam" id="TIGR00756">
    <property type="entry name" value="PPR"/>
    <property type="match status" value="10"/>
</dbReference>
<dbReference type="FunFam" id="1.25.40.10:FF:000227">
    <property type="entry name" value="Pentatricopeptide repeat-containing protein At3g13880"/>
    <property type="match status" value="1"/>
</dbReference>
<dbReference type="PANTHER" id="PTHR47926">
    <property type="entry name" value="PENTATRICOPEPTIDE REPEAT-CONTAINING PROTEIN"/>
    <property type="match status" value="1"/>
</dbReference>
<feature type="repeat" description="PPR" evidence="2">
    <location>
        <begin position="249"/>
        <end position="283"/>
    </location>
</feature>
<comment type="caution">
    <text evidence="4">The sequence shown here is derived from an EMBL/GenBank/DDBJ whole genome shotgun (WGS) entry which is preliminary data.</text>
</comment>
<evidence type="ECO:0000313" key="5">
    <source>
        <dbReference type="Proteomes" id="UP000825729"/>
    </source>
</evidence>
<dbReference type="EMBL" id="JAINDJ010000003">
    <property type="protein sequence ID" value="KAG9452967.1"/>
    <property type="molecule type" value="Genomic_DNA"/>
</dbReference>
<dbReference type="Pfam" id="PF01535">
    <property type="entry name" value="PPR"/>
    <property type="match status" value="5"/>
</dbReference>
<dbReference type="Pfam" id="PF20431">
    <property type="entry name" value="E_motif"/>
    <property type="match status" value="1"/>
</dbReference>
<dbReference type="PANTHER" id="PTHR47926:SF475">
    <property type="entry name" value="DYW DOMAIN-CONTAINING PROTEIN"/>
    <property type="match status" value="1"/>
</dbReference>
<dbReference type="Pfam" id="PF13041">
    <property type="entry name" value="PPR_2"/>
    <property type="match status" value="4"/>
</dbReference>
<dbReference type="InterPro" id="IPR011990">
    <property type="entry name" value="TPR-like_helical_dom_sf"/>
</dbReference>
<dbReference type="AlphaFoldDB" id="A0AAV7EZ87"/>
<dbReference type="GO" id="GO:0009451">
    <property type="term" value="P:RNA modification"/>
    <property type="evidence" value="ECO:0007669"/>
    <property type="project" value="InterPro"/>
</dbReference>
<dbReference type="Proteomes" id="UP000825729">
    <property type="component" value="Unassembled WGS sequence"/>
</dbReference>
<accession>A0AAV7EZ87</accession>
<dbReference type="Pfam" id="PF14432">
    <property type="entry name" value="DYW_deaminase"/>
    <property type="match status" value="1"/>
</dbReference>
<feature type="repeat" description="PPR" evidence="2">
    <location>
        <begin position="218"/>
        <end position="248"/>
    </location>
</feature>
<feature type="repeat" description="PPR" evidence="2">
    <location>
        <begin position="552"/>
        <end position="586"/>
    </location>
</feature>
<protein>
    <recommendedName>
        <fullName evidence="3">DYW domain-containing protein</fullName>
    </recommendedName>
</protein>
<name>A0AAV7EZ87_ARIFI</name>